<dbReference type="AlphaFoldDB" id="A0A6S7GTA0"/>
<keyword evidence="4" id="KW-1185">Reference proteome</keyword>
<dbReference type="Proteomes" id="UP001152795">
    <property type="component" value="Unassembled WGS sequence"/>
</dbReference>
<evidence type="ECO:0000313" key="3">
    <source>
        <dbReference type="EMBL" id="CAB3993252.1"/>
    </source>
</evidence>
<sequence length="281" mass="31535">MRNDPTMSSGNHDSSHVSNEIPMPISSPADGSISSKKLLNSSFEKFESKSGRLTRKQARKVGLGSIPDIETAKGFKLQDAILLNDCISKPAICSSCRKPNSKLGLYQNNSTREGKAHSSCDHESVNYKEWKKAHKKNCEINHHGSSEEMEAVSAVDIFSSLSIETRNLKYTTCVGDGDSSSFGRVKEALEKKYYGKAIRGNKGDLEGLKKSIKAIQHHMIKNDKESLKKQHEYWPMSADTWCKYWKVKNDHTNLYNEDASLSVVFMAELYPIFTRLSKDTC</sequence>
<dbReference type="OrthoDB" id="6277804at2759"/>
<evidence type="ECO:0000259" key="2">
    <source>
        <dbReference type="Pfam" id="PF20700"/>
    </source>
</evidence>
<reference evidence="3" key="1">
    <citation type="submission" date="2020-04" db="EMBL/GenBank/DDBJ databases">
        <authorList>
            <person name="Alioto T."/>
            <person name="Alioto T."/>
            <person name="Gomez Garrido J."/>
        </authorList>
    </citation>
    <scope>NUCLEOTIDE SEQUENCE</scope>
    <source>
        <strain evidence="3">A484AB</strain>
    </source>
</reference>
<feature type="compositionally biased region" description="Polar residues" evidence="1">
    <location>
        <begin position="1"/>
        <end position="18"/>
    </location>
</feature>
<evidence type="ECO:0000256" key="1">
    <source>
        <dbReference type="SAM" id="MobiDB-lite"/>
    </source>
</evidence>
<gene>
    <name evidence="3" type="ORF">PACLA_8A081854</name>
</gene>
<evidence type="ECO:0000313" key="4">
    <source>
        <dbReference type="Proteomes" id="UP001152795"/>
    </source>
</evidence>
<name>A0A6S7GTA0_PARCT</name>
<protein>
    <recommendedName>
        <fullName evidence="2">Mutator-like transposase domain-containing protein</fullName>
    </recommendedName>
</protein>
<accession>A0A6S7GTA0</accession>
<dbReference type="EMBL" id="CACRXK020002219">
    <property type="protein sequence ID" value="CAB3993252.1"/>
    <property type="molecule type" value="Genomic_DNA"/>
</dbReference>
<feature type="domain" description="Mutator-like transposase" evidence="2">
    <location>
        <begin position="120"/>
        <end position="192"/>
    </location>
</feature>
<dbReference type="InterPro" id="IPR049012">
    <property type="entry name" value="Mutator_transp_dom"/>
</dbReference>
<proteinExistence type="predicted"/>
<feature type="region of interest" description="Disordered" evidence="1">
    <location>
        <begin position="1"/>
        <end position="34"/>
    </location>
</feature>
<comment type="caution">
    <text evidence="3">The sequence shown here is derived from an EMBL/GenBank/DDBJ whole genome shotgun (WGS) entry which is preliminary data.</text>
</comment>
<organism evidence="3 4">
    <name type="scientific">Paramuricea clavata</name>
    <name type="common">Red gorgonian</name>
    <name type="synonym">Violescent sea-whip</name>
    <dbReference type="NCBI Taxonomy" id="317549"/>
    <lineage>
        <taxon>Eukaryota</taxon>
        <taxon>Metazoa</taxon>
        <taxon>Cnidaria</taxon>
        <taxon>Anthozoa</taxon>
        <taxon>Octocorallia</taxon>
        <taxon>Malacalcyonacea</taxon>
        <taxon>Plexauridae</taxon>
        <taxon>Paramuricea</taxon>
    </lineage>
</organism>
<dbReference type="Pfam" id="PF20700">
    <property type="entry name" value="Mutator"/>
    <property type="match status" value="1"/>
</dbReference>